<dbReference type="SMART" id="SM00450">
    <property type="entry name" value="RHOD"/>
    <property type="match status" value="1"/>
</dbReference>
<feature type="repeat" description="ANK" evidence="3">
    <location>
        <begin position="173"/>
        <end position="205"/>
    </location>
</feature>
<dbReference type="PANTHER" id="PTHR24171">
    <property type="entry name" value="ANKYRIN REPEAT DOMAIN-CONTAINING PROTEIN 39-RELATED"/>
    <property type="match status" value="1"/>
</dbReference>
<dbReference type="EMBL" id="SRIO01000014">
    <property type="protein sequence ID" value="TFZ81924.1"/>
    <property type="molecule type" value="Genomic_DNA"/>
</dbReference>
<dbReference type="Pfam" id="PF00581">
    <property type="entry name" value="Rhodanese"/>
    <property type="match status" value="1"/>
</dbReference>
<evidence type="ECO:0000256" key="2">
    <source>
        <dbReference type="ARBA" id="ARBA00023043"/>
    </source>
</evidence>
<dbReference type="Pfam" id="PF12796">
    <property type="entry name" value="Ank_2"/>
    <property type="match status" value="1"/>
</dbReference>
<dbReference type="Gene3D" id="1.25.40.20">
    <property type="entry name" value="Ankyrin repeat-containing domain"/>
    <property type="match status" value="1"/>
</dbReference>
<sequence>MSEATFRRIAADRALDFMAAASGQGRPYGLFDTRDPASYAQDHLPGALRLSERDLGEWIGRLPRTEPVLIYCYHGNASQVFAQAFADFGFAEVYSIDGGFQALALSRSPSTGRPVPSPALLAFMAKEGGATAELDAAAAHGMTPLMKAARAARLDLVEELIALGVDLEARNTDGNTALWLACFGGDAAVVQRLIAAGARLDNQNDTGATALMYCASTGRDGLVGLLLDAGADAQLQTQDDFRAVDLAATAGSLRLLRHTV</sequence>
<dbReference type="InterPro" id="IPR036770">
    <property type="entry name" value="Ankyrin_rpt-contain_sf"/>
</dbReference>
<dbReference type="SUPFAM" id="SSF48403">
    <property type="entry name" value="Ankyrin repeat"/>
    <property type="match status" value="1"/>
</dbReference>
<evidence type="ECO:0000256" key="3">
    <source>
        <dbReference type="PROSITE-ProRule" id="PRU00023"/>
    </source>
</evidence>
<keyword evidence="6" id="KW-1185">Reference proteome</keyword>
<dbReference type="PROSITE" id="PS50206">
    <property type="entry name" value="RHODANESE_3"/>
    <property type="match status" value="1"/>
</dbReference>
<dbReference type="Proteomes" id="UP000297890">
    <property type="component" value="Unassembled WGS sequence"/>
</dbReference>
<dbReference type="PROSITE" id="PS50088">
    <property type="entry name" value="ANK_REPEAT"/>
    <property type="match status" value="3"/>
</dbReference>
<dbReference type="SUPFAM" id="SSF52821">
    <property type="entry name" value="Rhodanese/Cell cycle control phosphatase"/>
    <property type="match status" value="1"/>
</dbReference>
<proteinExistence type="predicted"/>
<dbReference type="InterPro" id="IPR001307">
    <property type="entry name" value="Thiosulphate_STrfase_CS"/>
</dbReference>
<evidence type="ECO:0000313" key="6">
    <source>
        <dbReference type="Proteomes" id="UP000297890"/>
    </source>
</evidence>
<dbReference type="InterPro" id="IPR001763">
    <property type="entry name" value="Rhodanese-like_dom"/>
</dbReference>
<dbReference type="InterPro" id="IPR002110">
    <property type="entry name" value="Ankyrin_rpt"/>
</dbReference>
<comment type="caution">
    <text evidence="5">The sequence shown here is derived from an EMBL/GenBank/DDBJ whole genome shotgun (WGS) entry which is preliminary data.</text>
</comment>
<dbReference type="AlphaFoldDB" id="A0A4Z0F7E8"/>
<dbReference type="GO" id="GO:0004842">
    <property type="term" value="F:ubiquitin-protein transferase activity"/>
    <property type="evidence" value="ECO:0007669"/>
    <property type="project" value="TreeGrafter"/>
</dbReference>
<dbReference type="RefSeq" id="WP_135282402.1">
    <property type="nucleotide sequence ID" value="NZ_SRIO01000014.1"/>
</dbReference>
<dbReference type="InterPro" id="IPR023695">
    <property type="entry name" value="Thiosulf_sulfurTrfase"/>
</dbReference>
<reference evidence="5 6" key="1">
    <citation type="journal article" date="2019" name="ISME J.">
        <title>Candidatus Macondimonas diazotrophica, a novel gammaproteobacterial genus dominating crude-oil-contaminated coastal sediments.</title>
        <authorList>
            <person name="Karthikeyan S."/>
            <person name="Konstantinidis K."/>
        </authorList>
    </citation>
    <scope>NUCLEOTIDE SEQUENCE [LARGE SCALE GENOMIC DNA]</scope>
    <source>
        <strain evidence="5 6">KTK01</strain>
    </source>
</reference>
<name>A0A4Z0F7E8_9GAMM</name>
<evidence type="ECO:0000259" key="4">
    <source>
        <dbReference type="PROSITE" id="PS50206"/>
    </source>
</evidence>
<dbReference type="CDD" id="cd01444">
    <property type="entry name" value="GlpE_ST"/>
    <property type="match status" value="1"/>
</dbReference>
<feature type="repeat" description="ANK" evidence="3">
    <location>
        <begin position="140"/>
        <end position="172"/>
    </location>
</feature>
<keyword evidence="1" id="KW-0677">Repeat</keyword>
<dbReference type="SMART" id="SM00248">
    <property type="entry name" value="ANK"/>
    <property type="match status" value="3"/>
</dbReference>
<keyword evidence="2 3" id="KW-0040">ANK repeat</keyword>
<dbReference type="OrthoDB" id="9811849at2"/>
<dbReference type="PROSITE" id="PS50297">
    <property type="entry name" value="ANK_REP_REGION"/>
    <property type="match status" value="3"/>
</dbReference>
<dbReference type="GO" id="GO:0005737">
    <property type="term" value="C:cytoplasm"/>
    <property type="evidence" value="ECO:0007669"/>
    <property type="project" value="InterPro"/>
</dbReference>
<organism evidence="5 6">
    <name type="scientific">Candidatus Macondimonas diazotrophica</name>
    <dbReference type="NCBI Taxonomy" id="2305248"/>
    <lineage>
        <taxon>Bacteria</taxon>
        <taxon>Pseudomonadati</taxon>
        <taxon>Pseudomonadota</taxon>
        <taxon>Gammaproteobacteria</taxon>
        <taxon>Chromatiales</taxon>
        <taxon>Ectothiorhodospiraceae</taxon>
        <taxon>Candidatus Macondimonas</taxon>
    </lineage>
</organism>
<feature type="repeat" description="ANK" evidence="3">
    <location>
        <begin position="206"/>
        <end position="238"/>
    </location>
</feature>
<dbReference type="PANTHER" id="PTHR24171:SF8">
    <property type="entry name" value="BRCA1-ASSOCIATED RING DOMAIN PROTEIN 1"/>
    <property type="match status" value="1"/>
</dbReference>
<dbReference type="Gene3D" id="3.40.250.10">
    <property type="entry name" value="Rhodanese-like domain"/>
    <property type="match status" value="1"/>
</dbReference>
<evidence type="ECO:0000256" key="1">
    <source>
        <dbReference type="ARBA" id="ARBA00022737"/>
    </source>
</evidence>
<dbReference type="GO" id="GO:0085020">
    <property type="term" value="P:protein K6-linked ubiquitination"/>
    <property type="evidence" value="ECO:0007669"/>
    <property type="project" value="TreeGrafter"/>
</dbReference>
<accession>A0A4Z0F7E8</accession>
<protein>
    <recommendedName>
        <fullName evidence="4">Rhodanese domain-containing protein</fullName>
    </recommendedName>
</protein>
<evidence type="ECO:0000313" key="5">
    <source>
        <dbReference type="EMBL" id="TFZ81924.1"/>
    </source>
</evidence>
<feature type="domain" description="Rhodanese" evidence="4">
    <location>
        <begin position="30"/>
        <end position="112"/>
    </location>
</feature>
<dbReference type="GO" id="GO:0004792">
    <property type="term" value="F:thiosulfate-cyanide sulfurtransferase activity"/>
    <property type="evidence" value="ECO:0007669"/>
    <property type="project" value="InterPro"/>
</dbReference>
<dbReference type="PROSITE" id="PS00380">
    <property type="entry name" value="RHODANESE_1"/>
    <property type="match status" value="1"/>
</dbReference>
<gene>
    <name evidence="5" type="ORF">E4680_10695</name>
</gene>
<dbReference type="InterPro" id="IPR036873">
    <property type="entry name" value="Rhodanese-like_dom_sf"/>
</dbReference>